<dbReference type="Gene3D" id="1.10.1040.10">
    <property type="entry name" value="N-(1-d-carboxylethyl)-l-norvaline Dehydrogenase, domain 2"/>
    <property type="match status" value="1"/>
</dbReference>
<dbReference type="SUPFAM" id="SSF51735">
    <property type="entry name" value="NAD(P)-binding Rossmann-fold domains"/>
    <property type="match status" value="1"/>
</dbReference>
<evidence type="ECO:0000256" key="1">
    <source>
        <dbReference type="ARBA" id="ARBA00005086"/>
    </source>
</evidence>
<evidence type="ECO:0000313" key="7">
    <source>
        <dbReference type="EMBL" id="GAA4391956.1"/>
    </source>
</evidence>
<comment type="pathway">
    <text evidence="1">Lipid metabolism; butanoate metabolism.</text>
</comment>
<dbReference type="Proteomes" id="UP001500642">
    <property type="component" value="Unassembled WGS sequence"/>
</dbReference>
<dbReference type="InterPro" id="IPR013328">
    <property type="entry name" value="6PGD_dom2"/>
</dbReference>
<sequence length="354" mass="36773">MSDSDLDLTNVDVPAAGGAPPSGGSDQPPAGNQAARAGQPRLGPVAVVGAGTIGLSWARLFASCGAPVRIFDPRPDLAEVCAGIADEAPECEDLLIVAKCLGEAVDGVRLVQESGPEDSAVKIQLFADLAEYAPDEALLVSSSSAITASTIAARMTDADAARVLVAHPFNPPHVMPLVEIVPGERTAPESVERALAIYRRCGKEPVVLQAEAAGFVGNRLQNAVLREAAGLVQRGVVSPADVDAVVRNSLGLRWAAVGPFEGMHMGGGEQGFRGFMEHIGPSFAAIDIHEPDMSPDGMAPVVEQVEEAYGPHASAEAIRRRDAIQAGVLRAREELDAGPPRRSGPGDQTAARKK</sequence>
<dbReference type="EMBL" id="BAABGL010000015">
    <property type="protein sequence ID" value="GAA4391956.1"/>
    <property type="molecule type" value="Genomic_DNA"/>
</dbReference>
<protein>
    <submittedName>
        <fullName evidence="7">3-hydroxyacyl-CoA dehydrogenase NAD-binding domain-containing protein</fullName>
    </submittedName>
</protein>
<dbReference type="PANTHER" id="PTHR48075">
    <property type="entry name" value="3-HYDROXYACYL-COA DEHYDROGENASE FAMILY PROTEIN"/>
    <property type="match status" value="1"/>
</dbReference>
<dbReference type="SUPFAM" id="SSF48179">
    <property type="entry name" value="6-phosphogluconate dehydrogenase C-terminal domain-like"/>
    <property type="match status" value="1"/>
</dbReference>
<feature type="region of interest" description="Disordered" evidence="4">
    <location>
        <begin position="1"/>
        <end position="37"/>
    </location>
</feature>
<feature type="domain" description="3-hydroxyacyl-CoA dehydrogenase C-terminal" evidence="5">
    <location>
        <begin position="214"/>
        <end position="281"/>
    </location>
</feature>
<dbReference type="Gene3D" id="3.40.50.720">
    <property type="entry name" value="NAD(P)-binding Rossmann-like Domain"/>
    <property type="match status" value="1"/>
</dbReference>
<keyword evidence="8" id="KW-1185">Reference proteome</keyword>
<feature type="domain" description="3-hydroxyacyl-CoA dehydrogenase NAD binding" evidence="6">
    <location>
        <begin position="45"/>
        <end position="209"/>
    </location>
</feature>
<evidence type="ECO:0000256" key="3">
    <source>
        <dbReference type="ARBA" id="ARBA00023002"/>
    </source>
</evidence>
<gene>
    <name evidence="7" type="ORF">GCM10023167_19690</name>
</gene>
<evidence type="ECO:0000259" key="5">
    <source>
        <dbReference type="Pfam" id="PF00725"/>
    </source>
</evidence>
<dbReference type="InterPro" id="IPR008927">
    <property type="entry name" value="6-PGluconate_DH-like_C_sf"/>
</dbReference>
<feature type="compositionally biased region" description="Low complexity" evidence="4">
    <location>
        <begin position="14"/>
        <end position="31"/>
    </location>
</feature>
<evidence type="ECO:0000256" key="4">
    <source>
        <dbReference type="SAM" id="MobiDB-lite"/>
    </source>
</evidence>
<proteinExistence type="inferred from homology"/>
<comment type="caution">
    <text evidence="7">The sequence shown here is derived from an EMBL/GenBank/DDBJ whole genome shotgun (WGS) entry which is preliminary data.</text>
</comment>
<dbReference type="InterPro" id="IPR036291">
    <property type="entry name" value="NAD(P)-bd_dom_sf"/>
</dbReference>
<dbReference type="InterPro" id="IPR006180">
    <property type="entry name" value="3-OHacyl-CoA_DH_CS"/>
</dbReference>
<name>A0ABP8JJY2_9MICO</name>
<dbReference type="InterPro" id="IPR006176">
    <property type="entry name" value="3-OHacyl-CoA_DH_NAD-bd"/>
</dbReference>
<keyword evidence="3" id="KW-0560">Oxidoreductase</keyword>
<evidence type="ECO:0000256" key="2">
    <source>
        <dbReference type="ARBA" id="ARBA00009463"/>
    </source>
</evidence>
<dbReference type="Pfam" id="PF02737">
    <property type="entry name" value="3HCDH_N"/>
    <property type="match status" value="1"/>
</dbReference>
<organism evidence="7 8">
    <name type="scientific">Brevibacterium pityocampae</name>
    <dbReference type="NCBI Taxonomy" id="506594"/>
    <lineage>
        <taxon>Bacteria</taxon>
        <taxon>Bacillati</taxon>
        <taxon>Actinomycetota</taxon>
        <taxon>Actinomycetes</taxon>
        <taxon>Micrococcales</taxon>
        <taxon>Brevibacteriaceae</taxon>
        <taxon>Brevibacterium</taxon>
    </lineage>
</organism>
<dbReference type="PANTHER" id="PTHR48075:SF1">
    <property type="entry name" value="LAMBDA-CRYSTALLIN HOMOLOG"/>
    <property type="match status" value="1"/>
</dbReference>
<dbReference type="Pfam" id="PF00725">
    <property type="entry name" value="3HCDH"/>
    <property type="match status" value="1"/>
</dbReference>
<dbReference type="RefSeq" id="WP_345031767.1">
    <property type="nucleotide sequence ID" value="NZ_BAABGL010000015.1"/>
</dbReference>
<evidence type="ECO:0000313" key="8">
    <source>
        <dbReference type="Proteomes" id="UP001500642"/>
    </source>
</evidence>
<dbReference type="InterPro" id="IPR006108">
    <property type="entry name" value="3HC_DH_C"/>
</dbReference>
<comment type="similarity">
    <text evidence="2">Belongs to the 3-hydroxyacyl-CoA dehydrogenase family.</text>
</comment>
<evidence type="ECO:0000259" key="6">
    <source>
        <dbReference type="Pfam" id="PF02737"/>
    </source>
</evidence>
<reference evidence="8" key="1">
    <citation type="journal article" date="2019" name="Int. J. Syst. Evol. Microbiol.">
        <title>The Global Catalogue of Microorganisms (GCM) 10K type strain sequencing project: providing services to taxonomists for standard genome sequencing and annotation.</title>
        <authorList>
            <consortium name="The Broad Institute Genomics Platform"/>
            <consortium name="The Broad Institute Genome Sequencing Center for Infectious Disease"/>
            <person name="Wu L."/>
            <person name="Ma J."/>
        </authorList>
    </citation>
    <scope>NUCLEOTIDE SEQUENCE [LARGE SCALE GENOMIC DNA]</scope>
    <source>
        <strain evidence="8">JCM 17808</strain>
    </source>
</reference>
<feature type="region of interest" description="Disordered" evidence="4">
    <location>
        <begin position="329"/>
        <end position="354"/>
    </location>
</feature>
<accession>A0ABP8JJY2</accession>
<dbReference type="PROSITE" id="PS00067">
    <property type="entry name" value="3HCDH"/>
    <property type="match status" value="1"/>
</dbReference>